<dbReference type="Gene3D" id="1.10.260.80">
    <property type="match status" value="1"/>
</dbReference>
<proteinExistence type="predicted"/>
<comment type="caution">
    <text evidence="1">The sequence shown here is derived from an EMBL/GenBank/DDBJ whole genome shotgun (WGS) entry which is preliminary data.</text>
</comment>
<dbReference type="STRING" id="197479.BFW38_01055"/>
<protein>
    <recommendedName>
        <fullName evidence="3">Phosphatase</fullName>
    </recommendedName>
</protein>
<dbReference type="InterPro" id="IPR023214">
    <property type="entry name" value="HAD_sf"/>
</dbReference>
<dbReference type="NCBIfam" id="TIGR01509">
    <property type="entry name" value="HAD-SF-IA-v3"/>
    <property type="match status" value="1"/>
</dbReference>
<dbReference type="InterPro" id="IPR006439">
    <property type="entry name" value="HAD-SF_hydro_IA"/>
</dbReference>
<organism evidence="1 2">
    <name type="scientific">Terasakiispira papahanaumokuakeensis</name>
    <dbReference type="NCBI Taxonomy" id="197479"/>
    <lineage>
        <taxon>Bacteria</taxon>
        <taxon>Pseudomonadati</taxon>
        <taxon>Pseudomonadota</taxon>
        <taxon>Gammaproteobacteria</taxon>
        <taxon>Oceanospirillales</taxon>
        <taxon>Terasakiispira</taxon>
    </lineage>
</organism>
<sequence length="192" mass="21389">MTSPWLVSFDLDGTLVDSQLDFQAIRQALGFPDRIGLLEHMTTLPPREAQQAAAVIHQYEMAGAAQACWMPGAQQLVSALQQQAHPIVILTRNTREAATLSLSRLGLSADLMLTREDCAPKPDPEGLHRIAQHFEHPVNQLVYVGDFIYDLETAHNAGAIACLYRYGKNHQFSHLADWVIDQLPDLLHKMEA</sequence>
<dbReference type="RefSeq" id="WP_068996721.1">
    <property type="nucleotide sequence ID" value="NZ_MDTQ01000001.1"/>
</dbReference>
<keyword evidence="2" id="KW-1185">Reference proteome</keyword>
<evidence type="ECO:0008006" key="3">
    <source>
        <dbReference type="Google" id="ProtNLM"/>
    </source>
</evidence>
<evidence type="ECO:0000313" key="2">
    <source>
        <dbReference type="Proteomes" id="UP000094291"/>
    </source>
</evidence>
<dbReference type="InterPro" id="IPR041492">
    <property type="entry name" value="HAD_2"/>
</dbReference>
<reference evidence="1 2" key="1">
    <citation type="submission" date="2016-08" db="EMBL/GenBank/DDBJ databases">
        <authorList>
            <person name="Seilhamer J.J."/>
        </authorList>
    </citation>
    <scope>NUCLEOTIDE SEQUENCE [LARGE SCALE GENOMIC DNA]</scope>
    <source>
        <strain evidence="1 2">PH27A</strain>
    </source>
</reference>
<dbReference type="PANTHER" id="PTHR43885">
    <property type="entry name" value="HALOACID DEHALOGENASE-LIKE HYDROLASE"/>
    <property type="match status" value="1"/>
</dbReference>
<dbReference type="OrthoDB" id="5623813at2"/>
<dbReference type="PANTHER" id="PTHR43885:SF1">
    <property type="entry name" value="SUPERFAMILY HYDROLASE, PUTATIVE (AFU_ORTHOLOGUE AFUA_4G13290)-RELATED"/>
    <property type="match status" value="1"/>
</dbReference>
<dbReference type="Pfam" id="PF13419">
    <property type="entry name" value="HAD_2"/>
    <property type="match status" value="1"/>
</dbReference>
<dbReference type="SFLD" id="SFLDS00003">
    <property type="entry name" value="Haloacid_Dehalogenase"/>
    <property type="match status" value="1"/>
</dbReference>
<name>A0A1E2V5T7_9GAMM</name>
<dbReference type="Gene3D" id="3.40.50.1000">
    <property type="entry name" value="HAD superfamily/HAD-like"/>
    <property type="match status" value="1"/>
</dbReference>
<dbReference type="SUPFAM" id="SSF56784">
    <property type="entry name" value="HAD-like"/>
    <property type="match status" value="1"/>
</dbReference>
<dbReference type="EMBL" id="MDTQ01000001">
    <property type="protein sequence ID" value="ODC02337.1"/>
    <property type="molecule type" value="Genomic_DNA"/>
</dbReference>
<dbReference type="Proteomes" id="UP000094291">
    <property type="component" value="Unassembled WGS sequence"/>
</dbReference>
<gene>
    <name evidence="1" type="ORF">BFW38_01055</name>
</gene>
<dbReference type="NCBIfam" id="TIGR01549">
    <property type="entry name" value="HAD-SF-IA-v1"/>
    <property type="match status" value="1"/>
</dbReference>
<accession>A0A1E2V5T7</accession>
<dbReference type="SFLD" id="SFLDG01129">
    <property type="entry name" value="C1.5:_HAD__Beta-PGM__Phosphata"/>
    <property type="match status" value="1"/>
</dbReference>
<dbReference type="AlphaFoldDB" id="A0A1E2V5T7"/>
<dbReference type="InterPro" id="IPR036412">
    <property type="entry name" value="HAD-like_sf"/>
</dbReference>
<evidence type="ECO:0000313" key="1">
    <source>
        <dbReference type="EMBL" id="ODC02337.1"/>
    </source>
</evidence>